<comment type="caution">
    <text evidence="1">The sequence shown here is derived from an EMBL/GenBank/DDBJ whole genome shotgun (WGS) entry which is preliminary data.</text>
</comment>
<protein>
    <submittedName>
        <fullName evidence="1">26392_t:CDS:1</fullName>
    </submittedName>
</protein>
<keyword evidence="2" id="KW-1185">Reference proteome</keyword>
<accession>A0ACA9RRZ5</accession>
<sequence length="257" mass="29915">MLKKKRYNNESSAKKKVCAIGSCVVGDEKAYNACGKEENKPRFSKLVLSDIAIHLVLTSVHTGQIKNLIRIVPWAIDPPDRDKDSKELDVTGSMIKHYKVPVAGSKTLLTSLIQKMRLHFFLVRICDKDLARKIQNDITPKEIFIDSKKLDDPELKDYFQILAKYYREINCDQTGCLLKDWNFYICYQFSKDEQKVCMLPEEDDTDSIIFDTTNFVLILVVDYIPRFFKIRRLRNKILPPDTQNPNQQDPRYLTNNN</sequence>
<proteinExistence type="predicted"/>
<feature type="non-terminal residue" evidence="1">
    <location>
        <position position="257"/>
    </location>
</feature>
<dbReference type="Proteomes" id="UP000789920">
    <property type="component" value="Unassembled WGS sequence"/>
</dbReference>
<organism evidence="1 2">
    <name type="scientific">Racocetra persica</name>
    <dbReference type="NCBI Taxonomy" id="160502"/>
    <lineage>
        <taxon>Eukaryota</taxon>
        <taxon>Fungi</taxon>
        <taxon>Fungi incertae sedis</taxon>
        <taxon>Mucoromycota</taxon>
        <taxon>Glomeromycotina</taxon>
        <taxon>Glomeromycetes</taxon>
        <taxon>Diversisporales</taxon>
        <taxon>Gigasporaceae</taxon>
        <taxon>Racocetra</taxon>
    </lineage>
</organism>
<dbReference type="EMBL" id="CAJVQC010064774">
    <property type="protein sequence ID" value="CAG8804853.1"/>
    <property type="molecule type" value="Genomic_DNA"/>
</dbReference>
<gene>
    <name evidence="1" type="ORF">RPERSI_LOCUS21800</name>
</gene>
<evidence type="ECO:0000313" key="2">
    <source>
        <dbReference type="Proteomes" id="UP000789920"/>
    </source>
</evidence>
<evidence type="ECO:0000313" key="1">
    <source>
        <dbReference type="EMBL" id="CAG8804853.1"/>
    </source>
</evidence>
<reference evidence="1" key="1">
    <citation type="submission" date="2021-06" db="EMBL/GenBank/DDBJ databases">
        <authorList>
            <person name="Kallberg Y."/>
            <person name="Tangrot J."/>
            <person name="Rosling A."/>
        </authorList>
    </citation>
    <scope>NUCLEOTIDE SEQUENCE</scope>
    <source>
        <strain evidence="1">MA461A</strain>
    </source>
</reference>
<name>A0ACA9RRZ5_9GLOM</name>